<evidence type="ECO:0000259" key="7">
    <source>
        <dbReference type="PROSITE" id="PS51186"/>
    </source>
</evidence>
<reference evidence="8" key="1">
    <citation type="submission" date="2007-07" db="EMBL/GenBank/DDBJ databases">
        <title>PCAP assembly of the Caenorhabditis remanei genome.</title>
        <authorList>
            <consortium name="The Caenorhabditis remanei Sequencing Consortium"/>
            <person name="Wilson R.K."/>
        </authorList>
    </citation>
    <scope>NUCLEOTIDE SEQUENCE [LARGE SCALE GENOMIC DNA]</scope>
    <source>
        <strain evidence="8">PB4641</strain>
    </source>
</reference>
<evidence type="ECO:0000256" key="3">
    <source>
        <dbReference type="ARBA" id="ARBA00022679"/>
    </source>
</evidence>
<dbReference type="FunFam" id="3.40.630.30:FF:000043">
    <property type="entry name" value="Glucosamine 6-phosphate N-acetyltransferase"/>
    <property type="match status" value="1"/>
</dbReference>
<evidence type="ECO:0000256" key="1">
    <source>
        <dbReference type="ARBA" id="ARBA00004832"/>
    </source>
</evidence>
<comment type="pathway">
    <text evidence="1 6">Nucleotide-sugar biosynthesis; UDP-N-acetyl-alpha-D-glucosamine biosynthesis; N-acetyl-alpha-D-glucosamine 1-phosphate from alpha-D-glucosamine 6-phosphate (route I): step 1/2.</text>
</comment>
<dbReference type="FunCoup" id="E3LTM2">
    <property type="interactions" value="1817"/>
</dbReference>
<dbReference type="eggNOG" id="KOG3396">
    <property type="taxonomic scope" value="Eukaryota"/>
</dbReference>
<dbReference type="InterPro" id="IPR000182">
    <property type="entry name" value="GNAT_dom"/>
</dbReference>
<dbReference type="CTD" id="9824908"/>
<evidence type="ECO:0000256" key="6">
    <source>
        <dbReference type="RuleBase" id="RU365086"/>
    </source>
</evidence>
<dbReference type="Proteomes" id="UP000483820">
    <property type="component" value="Chromosome V"/>
</dbReference>
<gene>
    <name evidence="8" type="primary">Cre-gna-1</name>
    <name evidence="8" type="ORF">CRE_30667</name>
    <name evidence="9" type="ORF">GCK72_017535</name>
</gene>
<dbReference type="AlphaFoldDB" id="E3LTM2"/>
<evidence type="ECO:0000256" key="2">
    <source>
        <dbReference type="ARBA" id="ARBA00006048"/>
    </source>
</evidence>
<keyword evidence="4 6" id="KW-0012">Acyltransferase</keyword>
<evidence type="ECO:0000256" key="4">
    <source>
        <dbReference type="ARBA" id="ARBA00023315"/>
    </source>
</evidence>
<dbReference type="OrthoDB" id="10039976at2759"/>
<protein>
    <recommendedName>
        <fullName evidence="6">Glucosamine 6-phosphate N-acetyltransferase</fullName>
        <ecNumber evidence="6">2.3.1.4</ecNumber>
    </recommendedName>
</protein>
<reference evidence="9 11" key="2">
    <citation type="submission" date="2019-12" db="EMBL/GenBank/DDBJ databases">
        <title>Chromosome-level assembly of the Caenorhabditis remanei genome.</title>
        <authorList>
            <person name="Teterina A.A."/>
            <person name="Willis J.H."/>
            <person name="Phillips P.C."/>
        </authorList>
    </citation>
    <scope>NUCLEOTIDE SEQUENCE [LARGE SCALE GENOMIC DNA]</scope>
    <source>
        <strain evidence="9 11">PX506</strain>
        <tissue evidence="9">Whole organism</tissue>
    </source>
</reference>
<dbReference type="RefSeq" id="XP_003112775.1">
    <property type="nucleotide sequence ID" value="XM_003112727.1"/>
</dbReference>
<dbReference type="InterPro" id="IPR039143">
    <property type="entry name" value="GNPNAT1-like"/>
</dbReference>
<feature type="domain" description="N-acetyltransferase" evidence="7">
    <location>
        <begin position="22"/>
        <end position="166"/>
    </location>
</feature>
<dbReference type="Pfam" id="PF00583">
    <property type="entry name" value="Acetyltransf_1"/>
    <property type="match status" value="1"/>
</dbReference>
<dbReference type="EC" id="2.3.1.4" evidence="6"/>
<dbReference type="InterPro" id="IPR016181">
    <property type="entry name" value="Acyl_CoA_acyltransferase"/>
</dbReference>
<dbReference type="PANTHER" id="PTHR13355:SF11">
    <property type="entry name" value="GLUCOSAMINE 6-PHOSPHATE N-ACETYLTRANSFERASE"/>
    <property type="match status" value="1"/>
</dbReference>
<comment type="catalytic activity">
    <reaction evidence="5 6">
        <text>D-glucosamine 6-phosphate + acetyl-CoA = N-acetyl-D-glucosamine 6-phosphate + CoA + H(+)</text>
        <dbReference type="Rhea" id="RHEA:10292"/>
        <dbReference type="ChEBI" id="CHEBI:15378"/>
        <dbReference type="ChEBI" id="CHEBI:57287"/>
        <dbReference type="ChEBI" id="CHEBI:57288"/>
        <dbReference type="ChEBI" id="CHEBI:57513"/>
        <dbReference type="ChEBI" id="CHEBI:58725"/>
        <dbReference type="EC" id="2.3.1.4"/>
    </reaction>
</comment>
<dbReference type="PANTHER" id="PTHR13355">
    <property type="entry name" value="GLUCOSAMINE 6-PHOSPHATE N-ACETYLTRANSFERASE"/>
    <property type="match status" value="1"/>
</dbReference>
<organism evidence="10">
    <name type="scientific">Caenorhabditis remanei</name>
    <name type="common">Caenorhabditis vulgaris</name>
    <dbReference type="NCBI Taxonomy" id="31234"/>
    <lineage>
        <taxon>Eukaryota</taxon>
        <taxon>Metazoa</taxon>
        <taxon>Ecdysozoa</taxon>
        <taxon>Nematoda</taxon>
        <taxon>Chromadorea</taxon>
        <taxon>Rhabditida</taxon>
        <taxon>Rhabditina</taxon>
        <taxon>Rhabditomorpha</taxon>
        <taxon>Rhabditoidea</taxon>
        <taxon>Rhabditidae</taxon>
        <taxon>Peloderinae</taxon>
        <taxon>Caenorhabditis</taxon>
    </lineage>
</organism>
<evidence type="ECO:0000313" key="9">
    <source>
        <dbReference type="EMBL" id="KAF1750983.1"/>
    </source>
</evidence>
<evidence type="ECO:0000313" key="8">
    <source>
        <dbReference type="EMBL" id="EFP11296.1"/>
    </source>
</evidence>
<keyword evidence="3 6" id="KW-0808">Transferase</keyword>
<dbReference type="KEGG" id="crq:GCK72_017535"/>
<dbReference type="InParanoid" id="E3LTM2"/>
<dbReference type="Gene3D" id="3.40.630.30">
    <property type="match status" value="1"/>
</dbReference>
<dbReference type="STRING" id="31234.E3LTM2"/>
<accession>E3LTM2</accession>
<comment type="similarity">
    <text evidence="2 6">Belongs to the acetyltransferase family. GNA1 subfamily.</text>
</comment>
<dbReference type="UniPathway" id="UPA00113">
    <property type="reaction ID" value="UER00529"/>
</dbReference>
<evidence type="ECO:0000256" key="5">
    <source>
        <dbReference type="ARBA" id="ARBA00048964"/>
    </source>
</evidence>
<dbReference type="EMBL" id="WUAV01000005">
    <property type="protein sequence ID" value="KAF1750983.1"/>
    <property type="molecule type" value="Genomic_DNA"/>
</dbReference>
<dbReference type="EMBL" id="DS268415">
    <property type="protein sequence ID" value="EFP11296.1"/>
    <property type="molecule type" value="Genomic_DNA"/>
</dbReference>
<dbReference type="GeneID" id="9824908"/>
<dbReference type="HOGENOM" id="CLU_072095_2_0_1"/>
<dbReference type="GO" id="GO:0004343">
    <property type="term" value="F:glucosamine 6-phosphate N-acetyltransferase activity"/>
    <property type="evidence" value="ECO:0007669"/>
    <property type="project" value="UniProtKB-UniRule"/>
</dbReference>
<name>E3LTM2_CAERE</name>
<dbReference type="CDD" id="cd04301">
    <property type="entry name" value="NAT_SF"/>
    <property type="match status" value="1"/>
</dbReference>
<evidence type="ECO:0000313" key="11">
    <source>
        <dbReference type="Proteomes" id="UP000483820"/>
    </source>
</evidence>
<dbReference type="Proteomes" id="UP000008281">
    <property type="component" value="Unassembled WGS sequence"/>
</dbReference>
<proteinExistence type="inferred from homology"/>
<dbReference type="GO" id="GO:0006048">
    <property type="term" value="P:UDP-N-acetylglucosamine biosynthetic process"/>
    <property type="evidence" value="ECO:0007669"/>
    <property type="project" value="UniProtKB-UniRule"/>
</dbReference>
<dbReference type="SUPFAM" id="SSF55729">
    <property type="entry name" value="Acyl-CoA N-acyltransferases (Nat)"/>
    <property type="match status" value="1"/>
</dbReference>
<evidence type="ECO:0000313" key="10">
    <source>
        <dbReference type="Proteomes" id="UP000008281"/>
    </source>
</evidence>
<dbReference type="OMA" id="LVVEMKF"/>
<sequence length="166" mass="18514">MSSIFDASLLAPHVPQDIPENLKVRPLAKDDFSKGYLELLGQLTAVGDLDQEAFEKRFEAMRVSVPNYHIVVIEDINSQKVVGSASLVVEMKFIHGAGSRGRVEDVVVSSEMRRQKLGAVLLKTLVSLGKSLGVYKMSLECVPDLLPFYSQFGFKDDCNFMTQRFQ</sequence>
<keyword evidence="10" id="KW-1185">Reference proteome</keyword>
<dbReference type="PROSITE" id="PS51186">
    <property type="entry name" value="GNAT"/>
    <property type="match status" value="1"/>
</dbReference>